<evidence type="ECO:0000313" key="2">
    <source>
        <dbReference type="EMBL" id="KAK7039767.1"/>
    </source>
</evidence>
<evidence type="ECO:0000256" key="1">
    <source>
        <dbReference type="SAM" id="MobiDB-lite"/>
    </source>
</evidence>
<feature type="compositionally biased region" description="Basic residues" evidence="1">
    <location>
        <begin position="41"/>
        <end position="54"/>
    </location>
</feature>
<dbReference type="AlphaFoldDB" id="A0AAW0CN13"/>
<feature type="compositionally biased region" description="Basic and acidic residues" evidence="1">
    <location>
        <begin position="158"/>
        <end position="175"/>
    </location>
</feature>
<dbReference type="Proteomes" id="UP001362999">
    <property type="component" value="Unassembled WGS sequence"/>
</dbReference>
<comment type="caution">
    <text evidence="2">The sequence shown here is derived from an EMBL/GenBank/DDBJ whole genome shotgun (WGS) entry which is preliminary data.</text>
</comment>
<feature type="region of interest" description="Disordered" evidence="1">
    <location>
        <begin position="126"/>
        <end position="178"/>
    </location>
</feature>
<evidence type="ECO:0000313" key="3">
    <source>
        <dbReference type="Proteomes" id="UP001362999"/>
    </source>
</evidence>
<feature type="region of interest" description="Disordered" evidence="1">
    <location>
        <begin position="1"/>
        <end position="88"/>
    </location>
</feature>
<dbReference type="EMBL" id="JAWWNJ010000016">
    <property type="protein sequence ID" value="KAK7039767.1"/>
    <property type="molecule type" value="Genomic_DNA"/>
</dbReference>
<reference evidence="2 3" key="1">
    <citation type="journal article" date="2024" name="J Genomics">
        <title>Draft genome sequencing and assembly of Favolaschia claudopus CIRM-BRFM 2984 isolated from oak limbs.</title>
        <authorList>
            <person name="Navarro D."/>
            <person name="Drula E."/>
            <person name="Chaduli D."/>
            <person name="Cazenave R."/>
            <person name="Ahrendt S."/>
            <person name="Wang J."/>
            <person name="Lipzen A."/>
            <person name="Daum C."/>
            <person name="Barry K."/>
            <person name="Grigoriev I.V."/>
            <person name="Favel A."/>
            <person name="Rosso M.N."/>
            <person name="Martin F."/>
        </authorList>
    </citation>
    <scope>NUCLEOTIDE SEQUENCE [LARGE SCALE GENOMIC DNA]</scope>
    <source>
        <strain evidence="2 3">CIRM-BRFM 2984</strain>
    </source>
</reference>
<proteinExistence type="predicted"/>
<accession>A0AAW0CN13</accession>
<organism evidence="2 3">
    <name type="scientific">Favolaschia claudopus</name>
    <dbReference type="NCBI Taxonomy" id="2862362"/>
    <lineage>
        <taxon>Eukaryota</taxon>
        <taxon>Fungi</taxon>
        <taxon>Dikarya</taxon>
        <taxon>Basidiomycota</taxon>
        <taxon>Agaricomycotina</taxon>
        <taxon>Agaricomycetes</taxon>
        <taxon>Agaricomycetidae</taxon>
        <taxon>Agaricales</taxon>
        <taxon>Marasmiineae</taxon>
        <taxon>Mycenaceae</taxon>
        <taxon>Favolaschia</taxon>
    </lineage>
</organism>
<feature type="compositionally biased region" description="Basic and acidic residues" evidence="1">
    <location>
        <begin position="132"/>
        <end position="151"/>
    </location>
</feature>
<gene>
    <name evidence="2" type="ORF">R3P38DRAFT_3349882</name>
</gene>
<name>A0AAW0CN13_9AGAR</name>
<keyword evidence="3" id="KW-1185">Reference proteome</keyword>
<sequence length="210" mass="23817">MKKRRQAVPREEDSGTAPAHQRLRRVPLVRNRSEQPSLQRGRVRRAPSRRRRKRDGTASRCGQKKIAPSRGQKSAVARAEDVPSRTQKVTAAESLVEMIHHADDIQKIAEKSSHRIDGILEERQKLGSQRWPEQKRSVEDITSRENLRRELSSGQVGERSEQKKMSQEGHVKGEVGHPPVAPRFLVFHSGRLASSPRLSLHSGYVRPDDS</sequence>
<protein>
    <submittedName>
        <fullName evidence="2">Uncharacterized protein</fullName>
    </submittedName>
</protein>